<evidence type="ECO:0000256" key="1">
    <source>
        <dbReference type="ARBA" id="ARBA00022679"/>
    </source>
</evidence>
<accession>A0ABU2CMY4</accession>
<dbReference type="CDD" id="cd04301">
    <property type="entry name" value="NAT_SF"/>
    <property type="match status" value="1"/>
</dbReference>
<proteinExistence type="predicted"/>
<dbReference type="RefSeq" id="WP_274997782.1">
    <property type="nucleotide sequence ID" value="NZ_JAJQQP010000018.1"/>
</dbReference>
<dbReference type="Gene3D" id="3.40.630.30">
    <property type="match status" value="1"/>
</dbReference>
<dbReference type="PROSITE" id="PS51186">
    <property type="entry name" value="GNAT"/>
    <property type="match status" value="1"/>
</dbReference>
<feature type="domain" description="N-acetyltransferase" evidence="3">
    <location>
        <begin position="6"/>
        <end position="179"/>
    </location>
</feature>
<sequence length="179" mass="19463">MSGTFTVVRTLGRSDAAHDILEELPEWFGIDRFTHEYVEAAATFPNYVAVPAPGAPPPGAVPGGPAPGIDADGGKIPFEDVLGVLLLDQRYPTSAEVHLLAVRRKHHRSGIGRTLLERVEEDLRAQGVRLLSVKTLGPSAHDPGFDQTRAFYTACGFHPVEEFPDLWVDDPCLLMVKAL</sequence>
<evidence type="ECO:0000256" key="2">
    <source>
        <dbReference type="ARBA" id="ARBA00023315"/>
    </source>
</evidence>
<name>A0ABU2CMY4_9MICO</name>
<comment type="caution">
    <text evidence="4">The sequence shown here is derived from an EMBL/GenBank/DDBJ whole genome shotgun (WGS) entry which is preliminary data.</text>
</comment>
<keyword evidence="1" id="KW-0808">Transferase</keyword>
<keyword evidence="5" id="KW-1185">Reference proteome</keyword>
<dbReference type="InterPro" id="IPR016181">
    <property type="entry name" value="Acyl_CoA_acyltransferase"/>
</dbReference>
<dbReference type="PANTHER" id="PTHR43877:SF2">
    <property type="entry name" value="AMINOALKYLPHOSPHONATE N-ACETYLTRANSFERASE-RELATED"/>
    <property type="match status" value="1"/>
</dbReference>
<protein>
    <submittedName>
        <fullName evidence="4">GNAT superfamily N-acetyltransferase</fullName>
    </submittedName>
</protein>
<reference evidence="4 5" key="1">
    <citation type="submission" date="2023-07" db="EMBL/GenBank/DDBJ databases">
        <title>Sequencing the genomes of 1000 actinobacteria strains.</title>
        <authorList>
            <person name="Klenk H.-P."/>
        </authorList>
    </citation>
    <scope>NUCLEOTIDE SEQUENCE [LARGE SCALE GENOMIC DNA]</scope>
    <source>
        <strain evidence="4 5">DSM 45554</strain>
    </source>
</reference>
<evidence type="ECO:0000313" key="4">
    <source>
        <dbReference type="EMBL" id="MDR7382694.1"/>
    </source>
</evidence>
<organism evidence="4 5">
    <name type="scientific">Promicromonospora iranensis</name>
    <dbReference type="NCBI Taxonomy" id="1105144"/>
    <lineage>
        <taxon>Bacteria</taxon>
        <taxon>Bacillati</taxon>
        <taxon>Actinomycetota</taxon>
        <taxon>Actinomycetes</taxon>
        <taxon>Micrococcales</taxon>
        <taxon>Promicromonosporaceae</taxon>
        <taxon>Promicromonospora</taxon>
    </lineage>
</organism>
<dbReference type="InterPro" id="IPR000182">
    <property type="entry name" value="GNAT_dom"/>
</dbReference>
<dbReference type="PANTHER" id="PTHR43877">
    <property type="entry name" value="AMINOALKYLPHOSPHONATE N-ACETYLTRANSFERASE-RELATED-RELATED"/>
    <property type="match status" value="1"/>
</dbReference>
<dbReference type="Proteomes" id="UP001183585">
    <property type="component" value="Unassembled WGS sequence"/>
</dbReference>
<evidence type="ECO:0000313" key="5">
    <source>
        <dbReference type="Proteomes" id="UP001183585"/>
    </source>
</evidence>
<dbReference type="InterPro" id="IPR050832">
    <property type="entry name" value="Bact_Acetyltransf"/>
</dbReference>
<dbReference type="EMBL" id="JAVDYE010000001">
    <property type="protein sequence ID" value="MDR7382694.1"/>
    <property type="molecule type" value="Genomic_DNA"/>
</dbReference>
<gene>
    <name evidence="4" type="ORF">J2S48_002209</name>
</gene>
<evidence type="ECO:0000259" key="3">
    <source>
        <dbReference type="PROSITE" id="PS51186"/>
    </source>
</evidence>
<dbReference type="SUPFAM" id="SSF55729">
    <property type="entry name" value="Acyl-CoA N-acyltransferases (Nat)"/>
    <property type="match status" value="1"/>
</dbReference>
<keyword evidence="2" id="KW-0012">Acyltransferase</keyword>
<dbReference type="Pfam" id="PF13508">
    <property type="entry name" value="Acetyltransf_7"/>
    <property type="match status" value="1"/>
</dbReference>